<evidence type="ECO:0000256" key="3">
    <source>
        <dbReference type="ARBA" id="ARBA00022801"/>
    </source>
</evidence>
<dbReference type="Pfam" id="PF08389">
    <property type="entry name" value="Xpo1"/>
    <property type="match status" value="1"/>
</dbReference>
<dbReference type="Proteomes" id="UP001140510">
    <property type="component" value="Unassembled WGS sequence"/>
</dbReference>
<feature type="compositionally biased region" description="Pro residues" evidence="6">
    <location>
        <begin position="756"/>
        <end position="767"/>
    </location>
</feature>
<dbReference type="Pfam" id="PF00150">
    <property type="entry name" value="Cellulase"/>
    <property type="match status" value="1"/>
</dbReference>
<comment type="similarity">
    <text evidence="1">Belongs to the glycosyl hydrolase 5 (cellulase A) family.</text>
</comment>
<dbReference type="GO" id="GO:1904462">
    <property type="term" value="P:ergosteryl 3-beta-D-glucoside catabolic process"/>
    <property type="evidence" value="ECO:0007669"/>
    <property type="project" value="TreeGrafter"/>
</dbReference>
<keyword evidence="4" id="KW-0326">Glycosidase</keyword>
<dbReference type="OrthoDB" id="2215036at2759"/>
<dbReference type="InterPro" id="IPR013598">
    <property type="entry name" value="Exportin-1/Importin-b-like"/>
</dbReference>
<evidence type="ECO:0000256" key="4">
    <source>
        <dbReference type="ARBA" id="ARBA00023295"/>
    </source>
</evidence>
<keyword evidence="9" id="KW-1185">Reference proteome</keyword>
<sequence length="2035" mass="228224">MRLRIDGRTFRDPQNREVTLHGINCAADAKLPATPDLPSHISEKFFDGDNVSFVNRPFSLEDASTHFSRLRSWGYNTLRYIFTWEAIEHAGPGKYDEEWIDHTISVLRKAKEYGFYIFMDPHQDVWSRFSGGSGAPMWTLYACGLDPQHFAVTEASLVQNTYPEPDKFPKMIWATNYTRLACQVLFTLFFGGRDFAPKAILDGKNIQDYLTDHYIGAIEHLAKRIHDAGDLEYDPIIGWESLNEPNKGLISYQDITVVPKEQQLKKGTTPTAWQAILTGSGRACEVETWDFGGMGPYKSGTALIDPEGKTAWLSKDYDESHYGWKRDPGWKLGECIWAQHGVWDPATDTVLKKDHFGKDPKNGATIDTEYFTNHYWMAHYRAYSKMIKSVFPDSLMFFQPPVLEIPPKIKGTPDDDPNLIFSPHFYDGITLLTKKWNRVWNIDVFGVLRGKYLTPAFAIKIGENAIRNCFSHQLTAIREEGTEYTGVHPCIFTEIGIPYDMDDKYAYKTGNYSSQIAALDANHFALEDSHANGFALWTYVATNTHYWGDQWNGEDLSIFSQDDKAVPAGAFSQSESRASLDTNSPSFSRAQASSDNLSVTPSTLKKTITEERMNSSKREGDVAGLRAAEAFIRPTPVAVHGDISSYGFDLKSCTFKLALHAPSSTPEDAPTVIYLPEFHFPTSTVEVTGGTWEISSDDKDGALKQTLRWRHAEGDQTITVKGIVRKQGGALGTEEDEGYLQQCQKQQCASVRTHPAPQPPELPPPASPRSAPGTVLIKVQDIFQGLGLAPRKLHASAAASTMNAVAGGPSQALQNGGGAAPQSNGHASDFSQVLEAIQAVYAPSSSNETRRQATEYLEQAKRDPNAPSHGYTLAADQSQLVHVRYYGLGLLEYSIKYNWDDFTADQGAALKDYVLELARNVTENDQVYFRNKVAQLWTEVAKRSWGAEWLNMDEQLVSLWTTSLHHQAIVLYVLETLSEEVFNREDATAGLRGSDLGRACVEIFTPLQVLQEQLPTRDKSLDVRFGDEGWLKRLCDNLGWCLGQDYQNQEAIRTSGAKTMNALRAAMPWIIPKAIAATGVIEAVCKALSVPVVELQLAAVEVMQSIYSRTHLHDDEFQELVCPMFTPGSVTLLREVYNWTISDMNIDDLDDQKYTLCKKLSELANSLGLFIEQKPQNIPDSSDLNGVFGFLYEILRNPSLVVSIPVLHCWTKLLRSRIVRDSDVVNSMVGGLLETCCERLIRYESLPEDTEDVTLQFLNEDIDTVPERHAFLGNYRRFCADIIEVLVRRTPVEAMQHILAQATNMLSSLYSDKPAFQPQTFSKNSAAVLQVDAQVTVIDAAIKGYLKWLNTQGEDMQADERKRATLENSFEEWGRQILQARFEDPEIAKKVISLMSTFSTKALPDRSAFALSFLEYMLTIRLADNPDFAQYSDAVKDLERICSLEMQKLAMKFADDFMNVYEQLENKINEMIADPTTDERQRMAYSAFLFIIIHRCTTLDKATQEQRMRQMLNQVKDAWANDGFSKSISEFQSFCGILGMGQLPEFLAANNFRGVQDWSSQPLGSDGQALQAAVLERSQQLPLRLTKTILAASTEKLRDGSPAYETAAALWAEAIPTLLPNLLQLVSHAQAFNDIESNWAHLPPELQQVIRRVLTDRFWQAGISTESRDDFFARVSGSKSTYEGFASTIRGTVRQIRESSYYILYSLTKFRDHFYGISELPGPLSQALFGHAHALTAHHLSVLLTVSTHLIEGCPAHLRSHFLPPMVQGLFRELDRKISAEWNEVARQVAESGDNDNLTDEMKTESILRQLTYSSVSLVAVLLDSRQEFGRSEDTPRDSTGPPMCDFLLSTPSVLEPILMFCNSTIRVRDTRSVVTIVRVLRTLLPRFKEDSPIRDYFCNDILKSAITSLHEPYFVDCQKELASLIAGIIHLDDEIPRSIILSLPGMGDYNRVDRRLAKLRSANRSDERMQRSIVLDLLSSIKGVSIHEQGKIQRSAPKKRSAAMEQYMAVDQAPAIVRGTSPGLAGVADMFGES</sequence>
<dbReference type="GO" id="GO:0005634">
    <property type="term" value="C:nucleus"/>
    <property type="evidence" value="ECO:0007669"/>
    <property type="project" value="UniProtKB-ARBA"/>
</dbReference>
<dbReference type="Pfam" id="PF18564">
    <property type="entry name" value="Glyco_hydro_5_C"/>
    <property type="match status" value="1"/>
</dbReference>
<dbReference type="GO" id="GO:0008033">
    <property type="term" value="P:tRNA processing"/>
    <property type="evidence" value="ECO:0007669"/>
    <property type="project" value="UniProtKB-KW"/>
</dbReference>
<evidence type="ECO:0000256" key="5">
    <source>
        <dbReference type="ARBA" id="ARBA00025147"/>
    </source>
</evidence>
<dbReference type="PROSITE" id="PS00659">
    <property type="entry name" value="GLYCOSYL_HYDROL_F5"/>
    <property type="match status" value="1"/>
</dbReference>
<dbReference type="Gene3D" id="1.25.10.10">
    <property type="entry name" value="Leucine-rich Repeat Variant"/>
    <property type="match status" value="1"/>
</dbReference>
<dbReference type="InterPro" id="IPR011989">
    <property type="entry name" value="ARM-like"/>
</dbReference>
<dbReference type="InterPro" id="IPR045478">
    <property type="entry name" value="Exportin-5_C"/>
</dbReference>
<dbReference type="InterPro" id="IPR001547">
    <property type="entry name" value="Glyco_hydro_5"/>
</dbReference>
<dbReference type="GO" id="GO:0050295">
    <property type="term" value="F:steryl-beta-glucosidase activity"/>
    <property type="evidence" value="ECO:0007669"/>
    <property type="project" value="TreeGrafter"/>
</dbReference>
<dbReference type="SUPFAM" id="SSF51445">
    <property type="entry name" value="(Trans)glycosidases"/>
    <property type="match status" value="1"/>
</dbReference>
<dbReference type="PROSITE" id="PS50166">
    <property type="entry name" value="IMPORTIN_B_NT"/>
    <property type="match status" value="1"/>
</dbReference>
<dbReference type="SUPFAM" id="SSF48371">
    <property type="entry name" value="ARM repeat"/>
    <property type="match status" value="1"/>
</dbReference>
<name>A0A9W8ZCS2_9PLEO</name>
<feature type="region of interest" description="Disordered" evidence="6">
    <location>
        <begin position="746"/>
        <end position="772"/>
    </location>
</feature>
<evidence type="ECO:0000259" key="7">
    <source>
        <dbReference type="PROSITE" id="PS50166"/>
    </source>
</evidence>
<dbReference type="PANTHER" id="PTHR31308">
    <property type="match status" value="1"/>
</dbReference>
<dbReference type="InterPro" id="IPR013780">
    <property type="entry name" value="Glyco_hydro_b"/>
</dbReference>
<dbReference type="Gene3D" id="2.60.40.1180">
    <property type="entry name" value="Golgi alpha-mannosidase II"/>
    <property type="match status" value="1"/>
</dbReference>
<protein>
    <submittedName>
        <fullName evidence="8">Karyopherin</fullName>
    </submittedName>
</protein>
<dbReference type="Pfam" id="PF19273">
    <property type="entry name" value="Exportin-5"/>
    <property type="match status" value="1"/>
</dbReference>
<evidence type="ECO:0000256" key="1">
    <source>
        <dbReference type="ARBA" id="ARBA00005641"/>
    </source>
</evidence>
<dbReference type="FunFam" id="3.20.20.80:FF:000131">
    <property type="entry name" value="Glycoside hydrolase superfamily"/>
    <property type="match status" value="1"/>
</dbReference>
<feature type="domain" description="Importin N-terminal" evidence="7">
    <location>
        <begin position="853"/>
        <end position="920"/>
    </location>
</feature>
<dbReference type="InterPro" id="IPR018087">
    <property type="entry name" value="Glyco_hydro_5_CS"/>
</dbReference>
<dbReference type="InterPro" id="IPR016024">
    <property type="entry name" value="ARM-type_fold"/>
</dbReference>
<evidence type="ECO:0000256" key="2">
    <source>
        <dbReference type="ARBA" id="ARBA00022694"/>
    </source>
</evidence>
<keyword evidence="2" id="KW-0819">tRNA processing</keyword>
<dbReference type="FunFam" id="3.20.20.80:FF:000174">
    <property type="entry name" value="YIR007W-like protein"/>
    <property type="match status" value="1"/>
</dbReference>
<reference evidence="8" key="1">
    <citation type="submission" date="2022-10" db="EMBL/GenBank/DDBJ databases">
        <title>Tapping the CABI collections for fungal endophytes: first genome assemblies for Collariella, Neodidymelliopsis, Ascochyta clinopodiicola, Didymella pomorum, Didymosphaeria variabile, Neocosmospora piperis and Neocucurbitaria cava.</title>
        <authorList>
            <person name="Hill R."/>
        </authorList>
    </citation>
    <scope>NUCLEOTIDE SEQUENCE</scope>
    <source>
        <strain evidence="8">IMI 355091</strain>
    </source>
</reference>
<organism evidence="8 9">
    <name type="scientific">Didymella pomorum</name>
    <dbReference type="NCBI Taxonomy" id="749634"/>
    <lineage>
        <taxon>Eukaryota</taxon>
        <taxon>Fungi</taxon>
        <taxon>Dikarya</taxon>
        <taxon>Ascomycota</taxon>
        <taxon>Pezizomycotina</taxon>
        <taxon>Dothideomycetes</taxon>
        <taxon>Pleosporomycetidae</taxon>
        <taxon>Pleosporales</taxon>
        <taxon>Pleosporineae</taxon>
        <taxon>Didymellaceae</taxon>
        <taxon>Didymella</taxon>
    </lineage>
</organism>
<dbReference type="PANTHER" id="PTHR31308:SF5">
    <property type="entry name" value="ERGOSTERYL-BETA-GLUCOSIDASE"/>
    <property type="match status" value="1"/>
</dbReference>
<dbReference type="GO" id="GO:0000272">
    <property type="term" value="P:polysaccharide catabolic process"/>
    <property type="evidence" value="ECO:0007669"/>
    <property type="project" value="InterPro"/>
</dbReference>
<evidence type="ECO:0000256" key="6">
    <source>
        <dbReference type="SAM" id="MobiDB-lite"/>
    </source>
</evidence>
<dbReference type="EMBL" id="JAPEVA010000037">
    <property type="protein sequence ID" value="KAJ4405063.1"/>
    <property type="molecule type" value="Genomic_DNA"/>
</dbReference>
<keyword evidence="3" id="KW-0378">Hydrolase</keyword>
<dbReference type="InterPro" id="IPR041036">
    <property type="entry name" value="GH5_C"/>
</dbReference>
<feature type="region of interest" description="Disordered" evidence="6">
    <location>
        <begin position="572"/>
        <end position="595"/>
    </location>
</feature>
<dbReference type="InterPro" id="IPR052066">
    <property type="entry name" value="Glycosphingolipid_Hydrolases"/>
</dbReference>
<comment type="function">
    <text evidence="5">tRNA nucleus export receptor which facilitates tRNA translocation across the nuclear pore complex. Involved in pre-tRNA splicing, probably by affecting the interaction of pre-tRNA with splicing endonuclease.</text>
</comment>
<dbReference type="Pfam" id="PF03810">
    <property type="entry name" value="IBN_N"/>
    <property type="match status" value="1"/>
</dbReference>
<dbReference type="InterPro" id="IPR001494">
    <property type="entry name" value="Importin-beta_N"/>
</dbReference>
<gene>
    <name evidence="8" type="primary">MSN5</name>
    <name evidence="8" type="ORF">N0V91_005425</name>
</gene>
<dbReference type="Gene3D" id="3.20.20.80">
    <property type="entry name" value="Glycosidases"/>
    <property type="match status" value="1"/>
</dbReference>
<evidence type="ECO:0000313" key="8">
    <source>
        <dbReference type="EMBL" id="KAJ4405063.1"/>
    </source>
</evidence>
<comment type="caution">
    <text evidence="8">The sequence shown here is derived from an EMBL/GenBank/DDBJ whole genome shotgun (WGS) entry which is preliminary data.</text>
</comment>
<evidence type="ECO:0000313" key="9">
    <source>
        <dbReference type="Proteomes" id="UP001140510"/>
    </source>
</evidence>
<dbReference type="InterPro" id="IPR017853">
    <property type="entry name" value="GH"/>
</dbReference>
<dbReference type="GO" id="GO:0006886">
    <property type="term" value="P:intracellular protein transport"/>
    <property type="evidence" value="ECO:0007669"/>
    <property type="project" value="InterPro"/>
</dbReference>
<proteinExistence type="inferred from homology"/>
<accession>A0A9W8ZCS2</accession>
<dbReference type="SMART" id="SM00913">
    <property type="entry name" value="IBN_N"/>
    <property type="match status" value="1"/>
</dbReference>
<dbReference type="GO" id="GO:0031267">
    <property type="term" value="F:small GTPase binding"/>
    <property type="evidence" value="ECO:0007669"/>
    <property type="project" value="InterPro"/>
</dbReference>